<protein>
    <submittedName>
        <fullName evidence="1">Uncharacterized protein</fullName>
    </submittedName>
</protein>
<dbReference type="AlphaFoldDB" id="A0A376C0B4"/>
<dbReference type="EMBL" id="UFTJ01000001">
    <property type="protein sequence ID" value="SSZ47169.1"/>
    <property type="molecule type" value="Genomic_DNA"/>
</dbReference>
<accession>A0A376C0B4</accession>
<proteinExistence type="predicted"/>
<gene>
    <name evidence="1" type="ORF">NCTC11661_00835</name>
</gene>
<name>A0A376C0B4_9FLAO</name>
<evidence type="ECO:0000313" key="1">
    <source>
        <dbReference type="EMBL" id="SSZ47169.1"/>
    </source>
</evidence>
<evidence type="ECO:0000313" key="2">
    <source>
        <dbReference type="Proteomes" id="UP000255515"/>
    </source>
</evidence>
<dbReference type="Proteomes" id="UP000255515">
    <property type="component" value="Unassembled WGS sequence"/>
</dbReference>
<dbReference type="RefSeq" id="WP_002686423.1">
    <property type="nucleotide sequence ID" value="NZ_UFTJ01000001.1"/>
</dbReference>
<sequence length="76" mass="8995">MMNMVIKHNYKYMKISKKVIDEILKNNQFSLKIAMILDIQQTSVKALARSNSDKLGHARLVEFYKEQGFTDEEIWE</sequence>
<organism evidence="1 2">
    <name type="scientific">Bergeyella zoohelcum</name>
    <dbReference type="NCBI Taxonomy" id="1015"/>
    <lineage>
        <taxon>Bacteria</taxon>
        <taxon>Pseudomonadati</taxon>
        <taxon>Bacteroidota</taxon>
        <taxon>Flavobacteriia</taxon>
        <taxon>Flavobacteriales</taxon>
        <taxon>Weeksellaceae</taxon>
        <taxon>Bergeyella</taxon>
    </lineage>
</organism>
<reference evidence="1 2" key="1">
    <citation type="submission" date="2018-06" db="EMBL/GenBank/DDBJ databases">
        <authorList>
            <consortium name="Pathogen Informatics"/>
            <person name="Doyle S."/>
        </authorList>
    </citation>
    <scope>NUCLEOTIDE SEQUENCE [LARGE SCALE GENOMIC DNA]</scope>
    <source>
        <strain evidence="1 2">NCTC11661</strain>
    </source>
</reference>